<feature type="compositionally biased region" description="Basic residues" evidence="1">
    <location>
        <begin position="198"/>
        <end position="207"/>
    </location>
</feature>
<feature type="region of interest" description="Disordered" evidence="1">
    <location>
        <begin position="223"/>
        <end position="302"/>
    </location>
</feature>
<gene>
    <name evidence="2" type="ORF">N7498_000701</name>
</gene>
<evidence type="ECO:0000313" key="2">
    <source>
        <dbReference type="EMBL" id="KAJ5218602.1"/>
    </source>
</evidence>
<feature type="compositionally biased region" description="Polar residues" evidence="1">
    <location>
        <begin position="285"/>
        <end position="302"/>
    </location>
</feature>
<keyword evidence="3" id="KW-1185">Reference proteome</keyword>
<protein>
    <submittedName>
        <fullName evidence="2">Uncharacterized protein</fullName>
    </submittedName>
</protein>
<dbReference type="RefSeq" id="XP_058313175.1">
    <property type="nucleotide sequence ID" value="XM_058447764.1"/>
</dbReference>
<sequence length="302" mass="33562">MCKYTYHHYPFCGHISNWTVVSCLEFTSELRALAFTGQVLSCDRTKIKHIINQTAKQDLCAQCDIEWCEAMTSNDMDALLDNKYRVIEGLDAARPVLEFSVRMNRDTNSDRAESSSPSVDIIIGTSEQFDVSTDIGHDSNSHDSSRPRPRRGMSHRGSASSSLSIESGDFTLSITYKSTDTDPWDCNSESQPCSDSQRHRHIRIQYRKPKVDRMRFGEYSSSEYSPRVDLACPPTQTPGSSSSSITDYSGESSIFGSESSPSLPDLSLLNIQGSFNADHERGHSESSPFSAGSDTSASFEHF</sequence>
<evidence type="ECO:0000313" key="3">
    <source>
        <dbReference type="Proteomes" id="UP001150904"/>
    </source>
</evidence>
<dbReference type="OrthoDB" id="4511119at2759"/>
<dbReference type="PROSITE" id="PS51257">
    <property type="entry name" value="PROKAR_LIPOPROTEIN"/>
    <property type="match status" value="1"/>
</dbReference>
<organism evidence="2 3">
    <name type="scientific">Penicillium cinerascens</name>
    <dbReference type="NCBI Taxonomy" id="70096"/>
    <lineage>
        <taxon>Eukaryota</taxon>
        <taxon>Fungi</taxon>
        <taxon>Dikarya</taxon>
        <taxon>Ascomycota</taxon>
        <taxon>Pezizomycotina</taxon>
        <taxon>Eurotiomycetes</taxon>
        <taxon>Eurotiomycetidae</taxon>
        <taxon>Eurotiales</taxon>
        <taxon>Aspergillaceae</taxon>
        <taxon>Penicillium</taxon>
    </lineage>
</organism>
<dbReference type="GeneID" id="83175064"/>
<feature type="compositionally biased region" description="Basic and acidic residues" evidence="1">
    <location>
        <begin position="135"/>
        <end position="146"/>
    </location>
</feature>
<dbReference type="Proteomes" id="UP001150904">
    <property type="component" value="Unassembled WGS sequence"/>
</dbReference>
<accession>A0A9W9NF10</accession>
<reference evidence="2" key="1">
    <citation type="submission" date="2022-12" db="EMBL/GenBank/DDBJ databases">
        <authorList>
            <person name="Petersen C."/>
        </authorList>
    </citation>
    <scope>NUCLEOTIDE SEQUENCE</scope>
    <source>
        <strain evidence="2">IBT 15544</strain>
    </source>
</reference>
<proteinExistence type="predicted"/>
<dbReference type="EMBL" id="JAPQKR010000004">
    <property type="protein sequence ID" value="KAJ5218602.1"/>
    <property type="molecule type" value="Genomic_DNA"/>
</dbReference>
<feature type="compositionally biased region" description="Low complexity" evidence="1">
    <location>
        <begin position="240"/>
        <end position="269"/>
    </location>
</feature>
<feature type="region of interest" description="Disordered" evidence="1">
    <location>
        <begin position="131"/>
        <end position="164"/>
    </location>
</feature>
<reference evidence="2" key="2">
    <citation type="journal article" date="2023" name="IMA Fungus">
        <title>Comparative genomic study of the Penicillium genus elucidates a diverse pangenome and 15 lateral gene transfer events.</title>
        <authorList>
            <person name="Petersen C."/>
            <person name="Sorensen T."/>
            <person name="Nielsen M.R."/>
            <person name="Sondergaard T.E."/>
            <person name="Sorensen J.L."/>
            <person name="Fitzpatrick D.A."/>
            <person name="Frisvad J.C."/>
            <person name="Nielsen K.L."/>
        </authorList>
    </citation>
    <scope>NUCLEOTIDE SEQUENCE</scope>
    <source>
        <strain evidence="2">IBT 15544</strain>
    </source>
</reference>
<feature type="region of interest" description="Disordered" evidence="1">
    <location>
        <begin position="181"/>
        <end position="207"/>
    </location>
</feature>
<dbReference type="AlphaFoldDB" id="A0A9W9NF10"/>
<evidence type="ECO:0000256" key="1">
    <source>
        <dbReference type="SAM" id="MobiDB-lite"/>
    </source>
</evidence>
<name>A0A9W9NF10_9EURO</name>
<comment type="caution">
    <text evidence="2">The sequence shown here is derived from an EMBL/GenBank/DDBJ whole genome shotgun (WGS) entry which is preliminary data.</text>
</comment>